<dbReference type="PANTHER" id="PTHR43861">
    <property type="entry name" value="TRANS-ACONITATE 2-METHYLTRANSFERASE-RELATED"/>
    <property type="match status" value="1"/>
</dbReference>
<evidence type="ECO:0000313" key="2">
    <source>
        <dbReference type="EMBL" id="GAK96433.1"/>
    </source>
</evidence>
<feature type="domain" description="Methyltransferase type 11" evidence="1">
    <location>
        <begin position="55"/>
        <end position="151"/>
    </location>
</feature>
<name>A0A090Q3X7_9FLAO</name>
<dbReference type="Gene3D" id="3.40.50.150">
    <property type="entry name" value="Vaccinia Virus protein VP39"/>
    <property type="match status" value="1"/>
</dbReference>
<dbReference type="Proteomes" id="UP000029221">
    <property type="component" value="Unassembled WGS sequence"/>
</dbReference>
<keyword evidence="3" id="KW-1185">Reference proteome</keyword>
<evidence type="ECO:0000259" key="1">
    <source>
        <dbReference type="Pfam" id="PF08241"/>
    </source>
</evidence>
<dbReference type="GO" id="GO:0008757">
    <property type="term" value="F:S-adenosylmethionine-dependent methyltransferase activity"/>
    <property type="evidence" value="ECO:0007669"/>
    <property type="project" value="InterPro"/>
</dbReference>
<sequence>MKEYFDVNRATWNKKAIAHYEGDFYDRDAFAKAKNSLNSYEIKALGDVTGKSMLHLQCHFGQDSLSWVHLGANVTGIDISDEAIEIAKNLSTNLNLPANFIRCNVLDTSSYVNDTFDIVFTSYGVIGWLPDLKPWAQMIAQRLNKGGIFYIVEFHPIAWMFDYTTKPAIMKYHYSQQEVIYEEYKGTYGSSKSDMISKEYGWNHSLSEVIQALINAGLTIDYFNEHDGSPYEVFPNMYKGNDELFYLNEQLYPLIFEIKAVKPN</sequence>
<dbReference type="RefSeq" id="WP_042277722.1">
    <property type="nucleotide sequence ID" value="NZ_BBML01000002.1"/>
</dbReference>
<dbReference type="CDD" id="cd02440">
    <property type="entry name" value="AdoMet_MTases"/>
    <property type="match status" value="1"/>
</dbReference>
<dbReference type="STRING" id="319236.BST91_08095"/>
<evidence type="ECO:0000313" key="3">
    <source>
        <dbReference type="Proteomes" id="UP000029221"/>
    </source>
</evidence>
<gene>
    <name evidence="2" type="ORF">JCM19294_1946</name>
</gene>
<accession>A0A090Q3X7</accession>
<reference evidence="2" key="1">
    <citation type="journal article" date="2014" name="Genome Announc.">
        <title>Draft Genome Sequences of Marine Flavobacterium Nonlabens Strains NR17, NR24, NR27, NR32, NR33, and Ara13.</title>
        <authorList>
            <person name="Nakanishi M."/>
            <person name="Meirelles P."/>
            <person name="Suzuki R."/>
            <person name="Takatani N."/>
            <person name="Mino S."/>
            <person name="Suda W."/>
            <person name="Oshima K."/>
            <person name="Hattori M."/>
            <person name="Ohkuma M."/>
            <person name="Hosokawa M."/>
            <person name="Miyashita K."/>
            <person name="Thompson F.L."/>
            <person name="Niwa A."/>
            <person name="Sawabe T."/>
            <person name="Sawabe T."/>
        </authorList>
    </citation>
    <scope>NUCLEOTIDE SEQUENCE [LARGE SCALE GENOMIC DNA]</scope>
    <source>
        <strain evidence="2">JCM 19294</strain>
    </source>
</reference>
<dbReference type="EMBL" id="BBML01000002">
    <property type="protein sequence ID" value="GAK96433.1"/>
    <property type="molecule type" value="Genomic_DNA"/>
</dbReference>
<dbReference type="SUPFAM" id="SSF53335">
    <property type="entry name" value="S-adenosyl-L-methionine-dependent methyltransferases"/>
    <property type="match status" value="1"/>
</dbReference>
<comment type="caution">
    <text evidence="2">The sequence shown here is derived from an EMBL/GenBank/DDBJ whole genome shotgun (WGS) entry which is preliminary data.</text>
</comment>
<dbReference type="eggNOG" id="COG2227">
    <property type="taxonomic scope" value="Bacteria"/>
</dbReference>
<protein>
    <recommendedName>
        <fullName evidence="1">Methyltransferase type 11 domain-containing protein</fullName>
    </recommendedName>
</protein>
<dbReference type="InterPro" id="IPR029063">
    <property type="entry name" value="SAM-dependent_MTases_sf"/>
</dbReference>
<dbReference type="Pfam" id="PF08241">
    <property type="entry name" value="Methyltransf_11"/>
    <property type="match status" value="1"/>
</dbReference>
<proteinExistence type="predicted"/>
<dbReference type="AlphaFoldDB" id="A0A090Q3X7"/>
<dbReference type="InterPro" id="IPR013216">
    <property type="entry name" value="Methyltransf_11"/>
</dbReference>
<dbReference type="PANTHER" id="PTHR43861:SF1">
    <property type="entry name" value="TRANS-ACONITATE 2-METHYLTRANSFERASE"/>
    <property type="match status" value="1"/>
</dbReference>
<organism evidence="2 3">
    <name type="scientific">Nonlabens tegetincola</name>
    <dbReference type="NCBI Taxonomy" id="323273"/>
    <lineage>
        <taxon>Bacteria</taxon>
        <taxon>Pseudomonadati</taxon>
        <taxon>Bacteroidota</taxon>
        <taxon>Flavobacteriia</taxon>
        <taxon>Flavobacteriales</taxon>
        <taxon>Flavobacteriaceae</taxon>
        <taxon>Nonlabens</taxon>
    </lineage>
</organism>